<dbReference type="Proteomes" id="UP001295684">
    <property type="component" value="Unassembled WGS sequence"/>
</dbReference>
<evidence type="ECO:0000313" key="4">
    <source>
        <dbReference type="Proteomes" id="UP001295684"/>
    </source>
</evidence>
<sequence>MNNSPKAQPITKKLYLKSLSKISQLEESIKIHKNTIESLVVQIDDLKQQDKDNNLILQKLIDQNKNEYFIEKRELVAKINSLRDLLEHKECQFQEKELKWARVDALITEHARGDPSLLEALNEAQYLCDNFVTNRKISTVITENERLKSQVEEMRSEIAEMRTNLTLLDFADNKETENIFIEEPVKLTHKSSKIIHYHDNILHEENSEKFSNRPKLPTKSVGVKNPKGYFPKSTKEISENIKLRKGSHQNGRHLAIPKAPYAHESSRGLDSVTESSIRVAILEDQSPQDSLSSIDGSNSPRGNEFSDEINECLQGFS</sequence>
<evidence type="ECO:0000313" key="3">
    <source>
        <dbReference type="EMBL" id="CAI2371211.1"/>
    </source>
</evidence>
<feature type="region of interest" description="Disordered" evidence="2">
    <location>
        <begin position="283"/>
        <end position="317"/>
    </location>
</feature>
<protein>
    <submittedName>
        <fullName evidence="3">Uncharacterized protein</fullName>
    </submittedName>
</protein>
<evidence type="ECO:0000256" key="2">
    <source>
        <dbReference type="SAM" id="MobiDB-lite"/>
    </source>
</evidence>
<comment type="caution">
    <text evidence="3">The sequence shown here is derived from an EMBL/GenBank/DDBJ whole genome shotgun (WGS) entry which is preliminary data.</text>
</comment>
<organism evidence="3 4">
    <name type="scientific">Euplotes crassus</name>
    <dbReference type="NCBI Taxonomy" id="5936"/>
    <lineage>
        <taxon>Eukaryota</taxon>
        <taxon>Sar</taxon>
        <taxon>Alveolata</taxon>
        <taxon>Ciliophora</taxon>
        <taxon>Intramacronucleata</taxon>
        <taxon>Spirotrichea</taxon>
        <taxon>Hypotrichia</taxon>
        <taxon>Euplotida</taxon>
        <taxon>Euplotidae</taxon>
        <taxon>Moneuplotes</taxon>
    </lineage>
</organism>
<gene>
    <name evidence="3" type="ORF">ECRASSUSDP1_LOCUS12531</name>
</gene>
<reference evidence="3" key="1">
    <citation type="submission" date="2023-07" db="EMBL/GenBank/DDBJ databases">
        <authorList>
            <consortium name="AG Swart"/>
            <person name="Singh M."/>
            <person name="Singh A."/>
            <person name="Seah K."/>
            <person name="Emmerich C."/>
        </authorList>
    </citation>
    <scope>NUCLEOTIDE SEQUENCE</scope>
    <source>
        <strain evidence="3">DP1</strain>
    </source>
</reference>
<feature type="region of interest" description="Disordered" evidence="2">
    <location>
        <begin position="208"/>
        <end position="232"/>
    </location>
</feature>
<keyword evidence="4" id="KW-1185">Reference proteome</keyword>
<dbReference type="EMBL" id="CAMPGE010012444">
    <property type="protein sequence ID" value="CAI2371211.1"/>
    <property type="molecule type" value="Genomic_DNA"/>
</dbReference>
<evidence type="ECO:0000256" key="1">
    <source>
        <dbReference type="SAM" id="Coils"/>
    </source>
</evidence>
<proteinExistence type="predicted"/>
<dbReference type="AlphaFoldDB" id="A0AAD1UKT7"/>
<accession>A0AAD1UKT7</accession>
<keyword evidence="1" id="KW-0175">Coiled coil</keyword>
<name>A0AAD1UKT7_EUPCR</name>
<feature type="coiled-coil region" evidence="1">
    <location>
        <begin position="137"/>
        <end position="164"/>
    </location>
</feature>
<feature type="compositionally biased region" description="Polar residues" evidence="2">
    <location>
        <begin position="285"/>
        <end position="301"/>
    </location>
</feature>
<feature type="coiled-coil region" evidence="1">
    <location>
        <begin position="22"/>
        <end position="99"/>
    </location>
</feature>